<dbReference type="InterPro" id="IPR014776">
    <property type="entry name" value="4pyrrole_Mease_sub2"/>
</dbReference>
<dbReference type="AlphaFoldDB" id="A0A0W0GHM0"/>
<evidence type="ECO:0000256" key="4">
    <source>
        <dbReference type="ARBA" id="ARBA00022679"/>
    </source>
</evidence>
<keyword evidence="4 6" id="KW-0808">Transferase</keyword>
<dbReference type="FunFam" id="3.30.950.10:FF:000002">
    <property type="entry name" value="Ribosomal RNA small subunit methyltransferase I"/>
    <property type="match status" value="1"/>
</dbReference>
<dbReference type="Pfam" id="PF00590">
    <property type="entry name" value="TP_methylase"/>
    <property type="match status" value="1"/>
</dbReference>
<protein>
    <recommendedName>
        <fullName evidence="6">Ribosomal RNA small subunit methyltransferase I</fullName>
        <ecNumber evidence="6">2.1.1.198</ecNumber>
    </recommendedName>
    <alternativeName>
        <fullName evidence="6">16S rRNA 2'-O-ribose C1402 methyltransferase</fullName>
    </alternativeName>
    <alternativeName>
        <fullName evidence="6">rRNA (cytidine-2'-O-)-methyltransferase RsmI</fullName>
    </alternativeName>
</protein>
<keyword evidence="3 6" id="KW-0489">Methyltransferase</keyword>
<dbReference type="HAMAP" id="MF_01877">
    <property type="entry name" value="16SrRNA_methyltr_I"/>
    <property type="match status" value="1"/>
</dbReference>
<dbReference type="FunFam" id="3.40.1010.10:FF:000007">
    <property type="entry name" value="Ribosomal RNA small subunit methyltransferase I"/>
    <property type="match status" value="1"/>
</dbReference>
<accession>A0A0W0GHM0</accession>
<evidence type="ECO:0000313" key="8">
    <source>
        <dbReference type="EMBL" id="KTB48049.1"/>
    </source>
</evidence>
<comment type="subcellular location">
    <subcellularLocation>
        <location evidence="6">Cytoplasm</location>
    </subcellularLocation>
</comment>
<dbReference type="CDD" id="cd11648">
    <property type="entry name" value="RsmI"/>
    <property type="match status" value="1"/>
</dbReference>
<dbReference type="Proteomes" id="UP000053947">
    <property type="component" value="Unassembled WGS sequence"/>
</dbReference>
<organism evidence="8 9">
    <name type="scientific">Dehalogenimonas alkenigignens</name>
    <dbReference type="NCBI Taxonomy" id="1217799"/>
    <lineage>
        <taxon>Bacteria</taxon>
        <taxon>Bacillati</taxon>
        <taxon>Chloroflexota</taxon>
        <taxon>Dehalococcoidia</taxon>
        <taxon>Dehalococcoidales</taxon>
        <taxon>Dehalococcoidaceae</taxon>
        <taxon>Dehalogenimonas</taxon>
    </lineage>
</organism>
<comment type="catalytic activity">
    <reaction evidence="6">
        <text>cytidine(1402) in 16S rRNA + S-adenosyl-L-methionine = 2'-O-methylcytidine(1402) in 16S rRNA + S-adenosyl-L-homocysteine + H(+)</text>
        <dbReference type="Rhea" id="RHEA:42924"/>
        <dbReference type="Rhea" id="RHEA-COMP:10285"/>
        <dbReference type="Rhea" id="RHEA-COMP:10286"/>
        <dbReference type="ChEBI" id="CHEBI:15378"/>
        <dbReference type="ChEBI" id="CHEBI:57856"/>
        <dbReference type="ChEBI" id="CHEBI:59789"/>
        <dbReference type="ChEBI" id="CHEBI:74495"/>
        <dbReference type="ChEBI" id="CHEBI:82748"/>
        <dbReference type="EC" id="2.1.1.198"/>
    </reaction>
</comment>
<dbReference type="NCBIfam" id="TIGR00096">
    <property type="entry name" value="16S rRNA (cytidine(1402)-2'-O)-methyltransferase"/>
    <property type="match status" value="1"/>
</dbReference>
<dbReference type="Gene3D" id="3.40.1010.10">
    <property type="entry name" value="Cobalt-precorrin-4 Transmethylase, Domain 1"/>
    <property type="match status" value="1"/>
</dbReference>
<dbReference type="PIRSF" id="PIRSF005917">
    <property type="entry name" value="MTase_YraL"/>
    <property type="match status" value="1"/>
</dbReference>
<evidence type="ECO:0000313" key="9">
    <source>
        <dbReference type="Proteomes" id="UP000053947"/>
    </source>
</evidence>
<dbReference type="GO" id="GO:0005737">
    <property type="term" value="C:cytoplasm"/>
    <property type="evidence" value="ECO:0007669"/>
    <property type="project" value="UniProtKB-SubCell"/>
</dbReference>
<dbReference type="PATRIC" id="fig|1217799.6.peg.918"/>
<sequence length="272" mass="29161">MPTLYVVATPIGNLEDITVRAMRVLKDASLIAAEDTRHTLKLLNALGIKTALTSYYEHNKLSKLDYILGQLEKGDVALVSDAGTPGIADPGAELIAAAIGRGFRVEAVPGPSAVMAALSVSGLPTAEFRFVAFLPRKAGERLAVLARLVSDPATLILLEAPHRLRATLAALIESLGDRKAAVCRELTKLHEEVFRGRLSEALGHFTEPRGEFVLVIEGAKAAERQPVLDEAVIDRLRLMKGSGITARDAVDEVASDTGLPRKQIYGAWLKLG</sequence>
<dbReference type="STRING" id="1217799.DEALK_08940"/>
<evidence type="ECO:0000256" key="1">
    <source>
        <dbReference type="ARBA" id="ARBA00022490"/>
    </source>
</evidence>
<feature type="domain" description="Tetrapyrrole methylase" evidence="7">
    <location>
        <begin position="3"/>
        <end position="201"/>
    </location>
</feature>
<gene>
    <name evidence="6" type="primary">rsmI</name>
    <name evidence="8" type="ORF">DEALK_08940</name>
</gene>
<evidence type="ECO:0000259" key="7">
    <source>
        <dbReference type="Pfam" id="PF00590"/>
    </source>
</evidence>
<dbReference type="InterPro" id="IPR000878">
    <property type="entry name" value="4pyrrol_Mease"/>
</dbReference>
<dbReference type="RefSeq" id="WP_083496344.1">
    <property type="nucleotide sequence ID" value="NZ_KQ758903.1"/>
</dbReference>
<dbReference type="Gene3D" id="3.30.950.10">
    <property type="entry name" value="Methyltransferase, Cobalt-precorrin-4 Transmethylase, Domain 2"/>
    <property type="match status" value="1"/>
</dbReference>
<dbReference type="OrthoDB" id="9809084at2"/>
<comment type="similarity">
    <text evidence="6">Belongs to the methyltransferase superfamily. RsmI family.</text>
</comment>
<comment type="caution">
    <text evidence="8">The sequence shown here is derived from an EMBL/GenBank/DDBJ whole genome shotgun (WGS) entry which is preliminary data.</text>
</comment>
<dbReference type="PANTHER" id="PTHR46111:SF1">
    <property type="entry name" value="RIBOSOMAL RNA SMALL SUBUNIT METHYLTRANSFERASE I"/>
    <property type="match status" value="1"/>
</dbReference>
<name>A0A0W0GHM0_9CHLR</name>
<evidence type="ECO:0000256" key="3">
    <source>
        <dbReference type="ARBA" id="ARBA00022603"/>
    </source>
</evidence>
<keyword evidence="5 6" id="KW-0949">S-adenosyl-L-methionine</keyword>
<evidence type="ECO:0000256" key="5">
    <source>
        <dbReference type="ARBA" id="ARBA00022691"/>
    </source>
</evidence>
<dbReference type="EC" id="2.1.1.198" evidence="6"/>
<dbReference type="GO" id="GO:0070677">
    <property type="term" value="F:rRNA (cytosine-2'-O-)-methyltransferase activity"/>
    <property type="evidence" value="ECO:0007669"/>
    <property type="project" value="UniProtKB-UniRule"/>
</dbReference>
<dbReference type="PANTHER" id="PTHR46111">
    <property type="entry name" value="RIBOSOMAL RNA SMALL SUBUNIT METHYLTRANSFERASE I"/>
    <property type="match status" value="1"/>
</dbReference>
<dbReference type="SUPFAM" id="SSF53790">
    <property type="entry name" value="Tetrapyrrole methylase"/>
    <property type="match status" value="1"/>
</dbReference>
<comment type="function">
    <text evidence="6">Catalyzes the 2'-O-methylation of the ribose of cytidine 1402 (C1402) in 16S rRNA.</text>
</comment>
<keyword evidence="1 6" id="KW-0963">Cytoplasm</keyword>
<evidence type="ECO:0000256" key="6">
    <source>
        <dbReference type="HAMAP-Rule" id="MF_01877"/>
    </source>
</evidence>
<reference evidence="8 9" key="1">
    <citation type="submission" date="2015-06" db="EMBL/GenBank/DDBJ databases">
        <title>Genome sequence of the organohalide-respiring Dehalogenimonas alkenigignens type strain (IP3-3T).</title>
        <authorList>
            <person name="Key T.A."/>
            <person name="Richmond D.P."/>
            <person name="Bowman K.S."/>
            <person name="Cho Y.-J."/>
            <person name="Chun J."/>
            <person name="da Costa M.S."/>
            <person name="Rainey F.A."/>
            <person name="Moe W.M."/>
        </authorList>
    </citation>
    <scope>NUCLEOTIDE SEQUENCE [LARGE SCALE GENOMIC DNA]</scope>
    <source>
        <strain evidence="8 9">IP3-3</strain>
    </source>
</reference>
<dbReference type="InterPro" id="IPR014777">
    <property type="entry name" value="4pyrrole_Mease_sub1"/>
</dbReference>
<evidence type="ECO:0000256" key="2">
    <source>
        <dbReference type="ARBA" id="ARBA00022552"/>
    </source>
</evidence>
<dbReference type="EMBL" id="LFDV01000002">
    <property type="protein sequence ID" value="KTB48049.1"/>
    <property type="molecule type" value="Genomic_DNA"/>
</dbReference>
<dbReference type="InterPro" id="IPR008189">
    <property type="entry name" value="rRNA_ssu_MeTfrase_I"/>
</dbReference>
<keyword evidence="2 6" id="KW-0698">rRNA processing</keyword>
<proteinExistence type="inferred from homology"/>
<keyword evidence="9" id="KW-1185">Reference proteome</keyword>
<dbReference type="InterPro" id="IPR035996">
    <property type="entry name" value="4pyrrol_Methylase_sf"/>
</dbReference>